<evidence type="ECO:0000313" key="6">
    <source>
        <dbReference type="Proteomes" id="UP001193081"/>
    </source>
</evidence>
<keyword evidence="6" id="KW-1185">Reference proteome</keyword>
<evidence type="ECO:0000313" key="5">
    <source>
        <dbReference type="EMBL" id="MBP1464354.1"/>
    </source>
</evidence>
<evidence type="ECO:0000256" key="1">
    <source>
        <dbReference type="ARBA" id="ARBA00023015"/>
    </source>
</evidence>
<dbReference type="PANTHER" id="PTHR44688:SF16">
    <property type="entry name" value="DNA-BINDING TRANSCRIPTIONAL ACTIVATOR DEVR_DOSR"/>
    <property type="match status" value="1"/>
</dbReference>
<organism evidence="5 6">
    <name type="scientific">Candidatus Chloroploca mongolica</name>
    <dbReference type="NCBI Taxonomy" id="2528176"/>
    <lineage>
        <taxon>Bacteria</taxon>
        <taxon>Bacillati</taxon>
        <taxon>Chloroflexota</taxon>
        <taxon>Chloroflexia</taxon>
        <taxon>Chloroflexales</taxon>
        <taxon>Chloroflexineae</taxon>
        <taxon>Oscillochloridaceae</taxon>
        <taxon>Candidatus Chloroploca</taxon>
    </lineage>
</organism>
<dbReference type="Proteomes" id="UP001193081">
    <property type="component" value="Unassembled WGS sequence"/>
</dbReference>
<dbReference type="PROSITE" id="PS00622">
    <property type="entry name" value="HTH_LUXR_1"/>
    <property type="match status" value="1"/>
</dbReference>
<dbReference type="SUPFAM" id="SSF46894">
    <property type="entry name" value="C-terminal effector domain of the bipartite response regulators"/>
    <property type="match status" value="1"/>
</dbReference>
<dbReference type="EMBL" id="SIJK02000001">
    <property type="protein sequence ID" value="MBP1464354.1"/>
    <property type="molecule type" value="Genomic_DNA"/>
</dbReference>
<proteinExistence type="predicted"/>
<dbReference type="Gene3D" id="1.10.10.10">
    <property type="entry name" value="Winged helix-like DNA-binding domain superfamily/Winged helix DNA-binding domain"/>
    <property type="match status" value="1"/>
</dbReference>
<dbReference type="Pfam" id="PF00196">
    <property type="entry name" value="GerE"/>
    <property type="match status" value="1"/>
</dbReference>
<reference evidence="5 6" key="1">
    <citation type="submission" date="2021-03" db="EMBL/GenBank/DDBJ databases">
        <authorList>
            <person name="Grouzdev D.S."/>
        </authorList>
    </citation>
    <scope>NUCLEOTIDE SEQUENCE [LARGE SCALE GENOMIC DNA]</scope>
    <source>
        <strain evidence="5 6">M50-1</strain>
    </source>
</reference>
<sequence>MMQNEIINIAKENGIIIIQDSLNINESGVDFCVAHALDVNEDKWIFKMPRRPESMRHATIHADHLSAAGRMHEPLSAREQEILRLIAQGCSNREIGERLYLALDTVKGHNRRIFAKLQVQRGGADVSSLPTAT</sequence>
<keyword evidence="1" id="KW-0805">Transcription regulation</keyword>
<keyword evidence="2" id="KW-0238">DNA-binding</keyword>
<evidence type="ECO:0000259" key="4">
    <source>
        <dbReference type="PROSITE" id="PS50043"/>
    </source>
</evidence>
<protein>
    <recommendedName>
        <fullName evidence="4">HTH luxR-type domain-containing protein</fullName>
    </recommendedName>
</protein>
<dbReference type="PANTHER" id="PTHR44688">
    <property type="entry name" value="DNA-BINDING TRANSCRIPTIONAL ACTIVATOR DEVR_DOSR"/>
    <property type="match status" value="1"/>
</dbReference>
<keyword evidence="3" id="KW-0804">Transcription</keyword>
<name>A0ABS4D4J6_9CHLR</name>
<comment type="caution">
    <text evidence="5">The sequence shown here is derived from an EMBL/GenBank/DDBJ whole genome shotgun (WGS) entry which is preliminary data.</text>
</comment>
<dbReference type="PRINTS" id="PR00038">
    <property type="entry name" value="HTHLUXR"/>
</dbReference>
<feature type="domain" description="HTH luxR-type" evidence="4">
    <location>
        <begin position="68"/>
        <end position="133"/>
    </location>
</feature>
<gene>
    <name evidence="5" type="ORF">EYB53_001415</name>
</gene>
<dbReference type="InterPro" id="IPR036388">
    <property type="entry name" value="WH-like_DNA-bd_sf"/>
</dbReference>
<dbReference type="InterPro" id="IPR016032">
    <property type="entry name" value="Sig_transdc_resp-reg_C-effctor"/>
</dbReference>
<dbReference type="PROSITE" id="PS50043">
    <property type="entry name" value="HTH_LUXR_2"/>
    <property type="match status" value="1"/>
</dbReference>
<evidence type="ECO:0000256" key="3">
    <source>
        <dbReference type="ARBA" id="ARBA00023163"/>
    </source>
</evidence>
<evidence type="ECO:0000256" key="2">
    <source>
        <dbReference type="ARBA" id="ARBA00023125"/>
    </source>
</evidence>
<accession>A0ABS4D4J6</accession>
<dbReference type="InterPro" id="IPR000792">
    <property type="entry name" value="Tscrpt_reg_LuxR_C"/>
</dbReference>
<dbReference type="SMART" id="SM00421">
    <property type="entry name" value="HTH_LUXR"/>
    <property type="match status" value="1"/>
</dbReference>